<dbReference type="Pfam" id="PF00545">
    <property type="entry name" value="Ribonuclease"/>
    <property type="match status" value="2"/>
</dbReference>
<evidence type="ECO:0000313" key="4">
    <source>
        <dbReference type="EMBL" id="SFB11805.1"/>
    </source>
</evidence>
<keyword evidence="5" id="KW-1185">Reference proteome</keyword>
<feature type="signal peptide" evidence="3">
    <location>
        <begin position="1"/>
        <end position="30"/>
    </location>
</feature>
<dbReference type="GO" id="GO:0003723">
    <property type="term" value="F:RNA binding"/>
    <property type="evidence" value="ECO:0007669"/>
    <property type="project" value="InterPro"/>
</dbReference>
<dbReference type="InterPro" id="IPR016191">
    <property type="entry name" value="Ribonuclease/ribotoxin"/>
</dbReference>
<dbReference type="AlphaFoldDB" id="A0A1I0YEL1"/>
<evidence type="ECO:0000256" key="3">
    <source>
        <dbReference type="SAM" id="SignalP"/>
    </source>
</evidence>
<dbReference type="InterPro" id="IPR000026">
    <property type="entry name" value="N1-like"/>
</dbReference>
<dbReference type="Proteomes" id="UP000243799">
    <property type="component" value="Unassembled WGS sequence"/>
</dbReference>
<name>A0A1I0YEL1_9PSEU</name>
<proteinExistence type="predicted"/>
<dbReference type="Gene3D" id="3.10.450.30">
    <property type="entry name" value="Microbial ribonucleases"/>
    <property type="match status" value="2"/>
</dbReference>
<gene>
    <name evidence="4" type="ORF">SAMN05216266_10519</name>
</gene>
<keyword evidence="3" id="KW-0732">Signal</keyword>
<keyword evidence="1" id="KW-0540">Nuclease</keyword>
<dbReference type="EMBL" id="FOKG01000005">
    <property type="protein sequence ID" value="SFB11805.1"/>
    <property type="molecule type" value="Genomic_DNA"/>
</dbReference>
<dbReference type="OrthoDB" id="5326845at2"/>
<keyword evidence="2" id="KW-0378">Hydrolase</keyword>
<protein>
    <submittedName>
        <fullName evidence="4">Guanyl-specific ribonuclease Sa</fullName>
    </submittedName>
</protein>
<reference evidence="5" key="1">
    <citation type="submission" date="2016-10" db="EMBL/GenBank/DDBJ databases">
        <authorList>
            <person name="Varghese N."/>
            <person name="Submissions S."/>
        </authorList>
    </citation>
    <scope>NUCLEOTIDE SEQUENCE [LARGE SCALE GENOMIC DNA]</scope>
    <source>
        <strain evidence="5">CGMCC 4.3568</strain>
    </source>
</reference>
<dbReference type="RefSeq" id="WP_091672208.1">
    <property type="nucleotide sequence ID" value="NZ_FOKG01000005.1"/>
</dbReference>
<accession>A0A1I0YEL1</accession>
<dbReference type="GO" id="GO:0016787">
    <property type="term" value="F:hydrolase activity"/>
    <property type="evidence" value="ECO:0007669"/>
    <property type="project" value="UniProtKB-KW"/>
</dbReference>
<evidence type="ECO:0000313" key="5">
    <source>
        <dbReference type="Proteomes" id="UP000243799"/>
    </source>
</evidence>
<feature type="chain" id="PRO_5039114544" evidence="3">
    <location>
        <begin position="31"/>
        <end position="237"/>
    </location>
</feature>
<organism evidence="4 5">
    <name type="scientific">Amycolatopsis marina</name>
    <dbReference type="NCBI Taxonomy" id="490629"/>
    <lineage>
        <taxon>Bacteria</taxon>
        <taxon>Bacillati</taxon>
        <taxon>Actinomycetota</taxon>
        <taxon>Actinomycetes</taxon>
        <taxon>Pseudonocardiales</taxon>
        <taxon>Pseudonocardiaceae</taxon>
        <taxon>Amycolatopsis</taxon>
    </lineage>
</organism>
<dbReference type="GO" id="GO:0004521">
    <property type="term" value="F:RNA endonuclease activity"/>
    <property type="evidence" value="ECO:0007669"/>
    <property type="project" value="InterPro"/>
</dbReference>
<evidence type="ECO:0000256" key="2">
    <source>
        <dbReference type="ARBA" id="ARBA00022801"/>
    </source>
</evidence>
<sequence>MTNIRMRSATTLFVLLFALLGGLGFGAAQALPAAQQAQVAQAAQAACGDTSGFEKTPLSALPAEASETYDLIQSDGPFPYPDKDGTVFQNREGLLPDCSSGYYHEYTVPTPGSPDRGARRIVTGEGGEYFYTADHYASFVLIDVDGEQGTACGDLSELDTVAYSALSSAARAVVDDARDGATGITYENREGVLPACESGYYQLHQVGEQDRVIAGDGGEIAYTPDHYRTFLAVDLAA</sequence>
<evidence type="ECO:0000256" key="1">
    <source>
        <dbReference type="ARBA" id="ARBA00022722"/>
    </source>
</evidence>
<dbReference type="STRING" id="490629.SAMN05216266_10519"/>
<dbReference type="SUPFAM" id="SSF53933">
    <property type="entry name" value="Microbial ribonucleases"/>
    <property type="match status" value="2"/>
</dbReference>